<feature type="region of interest" description="Disordered" evidence="1">
    <location>
        <begin position="1068"/>
        <end position="1087"/>
    </location>
</feature>
<feature type="region of interest" description="Disordered" evidence="1">
    <location>
        <begin position="67"/>
        <end position="119"/>
    </location>
</feature>
<evidence type="ECO:0000313" key="4">
    <source>
        <dbReference type="Proteomes" id="UP000028058"/>
    </source>
</evidence>
<evidence type="ECO:0000313" key="3">
    <source>
        <dbReference type="EMBL" id="RKM96580.1"/>
    </source>
</evidence>
<feature type="domain" description="WGR" evidence="2">
    <location>
        <begin position="1"/>
        <end position="72"/>
    </location>
</feature>
<reference evidence="3 4" key="1">
    <citation type="journal article" date="2014" name="Genome Announc.">
        <title>Draft Genome Sequence of Streptomyces fradiae ATCC 19609, a Strain Highly Sensitive to Antibiotics.</title>
        <authorList>
            <person name="Bekker O.B."/>
            <person name="Klimina K.M."/>
            <person name="Vatlin A.A."/>
            <person name="Zakharevich N.V."/>
            <person name="Kasianov A.S."/>
            <person name="Danilenko V.N."/>
        </authorList>
    </citation>
    <scope>NUCLEOTIDE SEQUENCE [LARGE SCALE GENOMIC DNA]</scope>
    <source>
        <strain evidence="3 4">ATCC 19609</strain>
    </source>
</reference>
<dbReference type="SMART" id="SM00773">
    <property type="entry name" value="WGR"/>
    <property type="match status" value="1"/>
</dbReference>
<sequence>MRRWEFEDGKAAKFWEAGSAGAVVTVRYGRIGSQGRTQEKDCGSAEGAEAYLVKVIGEKERKGYVAVGGPGTPGGPASGAAAGASGAAGTAGAPARAGQAAPEAPEAQEAKDAREAPDEDTFTMPAAWRRQVRPRRGGLRRSVAAPAKDAVELWHSRLRAGEQTIRKALAAEGRDERMAAAARAHLAGEADPLGAAVLAVITESWQRRYEPVVDAWVLLHGLPFAARAVVELFEVGVSIAYNQRHVRTADSLGALPEGAHQYLSHMRRPAADRVRALLAVAGEDTHREAVAAVAAVRGEASGTRRRIVAAYLVPGETGWVDECCADPGPSGTEDHSIRSLLFESLYAPEQLHRLAAGPGVNPVNGTLATVATLAEGTGTAVAGLIDAYLANSYVSADAMKAMAGALVELPTDEAFGMLLARVEDKHVRPALMEATRRYPVRAARMLAEVVAGAGRESGTARQILAAHVAVHRELLEPRLGGFSEEVTETVAGLLDPAGLVADAPADALPALLVSPPWTRKRVVRKPRTVTGLSADTPARVVWLPGEREEWAATESSSREWYRRFRLERDVARLREGDGTLRHHTVNLFAEGPEDLVRPLLADWQPDTLWDADEAMKPVAARFGTEALPGLRRTAARHPATVGAILLPYLDVEVARLMADWSMRLKSTAGTARSWFERHGAAPAALLVPDAVGAAGPARRRAEHALRLIGARHGAGAVREAAAGYGDEAAAAVEELLSADPLENALPARMPQMDAWAEPALLPQVLLRGDKGALPSASVRHLLTMLAISKPGQVYPGVGIVRETCDPGSLAHFAWALFEQWRLAGMPAKDSWALHALGLLGDDDTVRALSPVLRAWPGQGAHHRAVEGLDVLAAIGSDVALMHLHGISQRVKFKALKVRAKEKIAEVAAGLGLSGEQLADRLVPDFGLDANGSAVVDYGPRRFTVGFDEQLRPYVLDEDGKRRKDLPKPGARDDAELAPLERKRFLALKKDVRTVASDQVRRFESAMVEGRVWTAAEFRELFVTHPLLGHLVRRLVWLCETGAGAEAGGAGAGTAAGAPVAGAPVAGAPATGSGRAVSGGADSGGGTRGRRAVTAFRVAEDRTFADAGDEEFTLPGDATVRLAHPLHLGAELPVWSELFADYEILQPFPQLGRPVHRLTEREAAGGRLGRFEGITVDTRKLLGLERRGWQRGEPQDAGVECWISRRVAEKRWVILNPSDGIAVGAIDIFPEQKVEAVWLHNRPGDWSPPHQGIELAFADIDPVILSEVIADLTELTAA</sequence>
<proteinExistence type="predicted"/>
<name>A0A3M8F9Q5_9ACTN</name>
<gene>
    <name evidence="3" type="ORF">SFRA_011080</name>
</gene>
<evidence type="ECO:0000259" key="2">
    <source>
        <dbReference type="SMART" id="SM00773"/>
    </source>
</evidence>
<keyword evidence="4" id="KW-1185">Reference proteome</keyword>
<organism evidence="3 4">
    <name type="scientific">Streptomyces xinghaiensis</name>
    <dbReference type="NCBI Taxonomy" id="1038928"/>
    <lineage>
        <taxon>Bacteria</taxon>
        <taxon>Bacillati</taxon>
        <taxon>Actinomycetota</taxon>
        <taxon>Actinomycetes</taxon>
        <taxon>Kitasatosporales</taxon>
        <taxon>Streptomycetaceae</taxon>
        <taxon>Streptomyces</taxon>
    </lineage>
</organism>
<feature type="compositionally biased region" description="Gly residues" evidence="1">
    <location>
        <begin position="67"/>
        <end position="77"/>
    </location>
</feature>
<dbReference type="Gene3D" id="2.20.140.10">
    <property type="entry name" value="WGR domain"/>
    <property type="match status" value="1"/>
</dbReference>
<dbReference type="AlphaFoldDB" id="A0A3M8F9Q5"/>
<dbReference type="InterPro" id="IPR049809">
    <property type="entry name" value="YehF/YfeS-like_WGR"/>
</dbReference>
<dbReference type="CDD" id="cd07996">
    <property type="entry name" value="WGR_MMR_like"/>
    <property type="match status" value="1"/>
</dbReference>
<evidence type="ECO:0000256" key="1">
    <source>
        <dbReference type="SAM" id="MobiDB-lite"/>
    </source>
</evidence>
<comment type="caution">
    <text evidence="3">The sequence shown here is derived from an EMBL/GenBank/DDBJ whole genome shotgun (WGS) entry which is preliminary data.</text>
</comment>
<dbReference type="InterPro" id="IPR025406">
    <property type="entry name" value="DUF4132"/>
</dbReference>
<dbReference type="RefSeq" id="WP_050364252.1">
    <property type="nucleotide sequence ID" value="NZ_JBFACB010000012.1"/>
</dbReference>
<dbReference type="InterPro" id="IPR008893">
    <property type="entry name" value="WGR_domain"/>
</dbReference>
<feature type="compositionally biased region" description="Low complexity" evidence="1">
    <location>
        <begin position="78"/>
        <end position="107"/>
    </location>
</feature>
<protein>
    <submittedName>
        <fullName evidence="3">DUF4132 domain-containing protein</fullName>
    </submittedName>
</protein>
<accession>A0A3M8F9Q5</accession>
<dbReference type="Pfam" id="PF05406">
    <property type="entry name" value="WGR"/>
    <property type="match status" value="1"/>
</dbReference>
<dbReference type="EMBL" id="JNAD02000004">
    <property type="protein sequence ID" value="RKM96580.1"/>
    <property type="molecule type" value="Genomic_DNA"/>
</dbReference>
<feature type="compositionally biased region" description="Low complexity" evidence="1">
    <location>
        <begin position="1068"/>
        <end position="1079"/>
    </location>
</feature>
<dbReference type="OrthoDB" id="4554725at2"/>
<dbReference type="Pfam" id="PF13569">
    <property type="entry name" value="DUF4132"/>
    <property type="match status" value="1"/>
</dbReference>
<dbReference type="Proteomes" id="UP000028058">
    <property type="component" value="Unassembled WGS sequence"/>
</dbReference>